<dbReference type="Gene3D" id="1.25.10.10">
    <property type="entry name" value="Leucine-rich Repeat Variant"/>
    <property type="match status" value="1"/>
</dbReference>
<keyword evidence="3" id="KW-1185">Reference proteome</keyword>
<dbReference type="PANTHER" id="PTHR10648:SF1">
    <property type="entry name" value="SERINE_THREONINE-PROTEIN PHOSPHATASE 4 REGULATORY SUBUNIT 1"/>
    <property type="match status" value="1"/>
</dbReference>
<evidence type="ECO:0000313" key="3">
    <source>
        <dbReference type="Proteomes" id="UP000054047"/>
    </source>
</evidence>
<dbReference type="GO" id="GO:0019888">
    <property type="term" value="F:protein phosphatase regulator activity"/>
    <property type="evidence" value="ECO:0007669"/>
    <property type="project" value="TreeGrafter"/>
</dbReference>
<reference evidence="2 3" key="1">
    <citation type="submission" date="2013-12" db="EMBL/GenBank/DDBJ databases">
        <title>Draft genome of the parsitic nematode Ancylostoma duodenale.</title>
        <authorList>
            <person name="Mitreva M."/>
        </authorList>
    </citation>
    <scope>NUCLEOTIDE SEQUENCE [LARGE SCALE GENOMIC DNA]</scope>
    <source>
        <strain evidence="2 3">Zhejiang</strain>
    </source>
</reference>
<organism evidence="2 3">
    <name type="scientific">Ancylostoma duodenale</name>
    <dbReference type="NCBI Taxonomy" id="51022"/>
    <lineage>
        <taxon>Eukaryota</taxon>
        <taxon>Metazoa</taxon>
        <taxon>Ecdysozoa</taxon>
        <taxon>Nematoda</taxon>
        <taxon>Chromadorea</taxon>
        <taxon>Rhabditida</taxon>
        <taxon>Rhabditina</taxon>
        <taxon>Rhabditomorpha</taxon>
        <taxon>Strongyloidea</taxon>
        <taxon>Ancylostomatidae</taxon>
        <taxon>Ancylostomatinae</taxon>
        <taxon>Ancylostoma</taxon>
    </lineage>
</organism>
<sequence>MSFSIDRRHQRGMRGMGESDYRRIESLNLQVVFIVPHLSYLCMDANWGVRKAVCEVFVEVARHTSPSVRRLQLAQTFVKLLHDPSRWVRF</sequence>
<gene>
    <name evidence="2" type="ORF">ANCDUO_00339</name>
</gene>
<name>A0A0C2HI46_9BILA</name>
<dbReference type="AlphaFoldDB" id="A0A0C2HI46"/>
<dbReference type="OrthoDB" id="340346at2759"/>
<dbReference type="Proteomes" id="UP000054047">
    <property type="component" value="Unassembled WGS sequence"/>
</dbReference>
<dbReference type="InterPro" id="IPR051023">
    <property type="entry name" value="PP2A_Regulatory_Subunit_A"/>
</dbReference>
<accession>A0A0C2HI46</accession>
<proteinExistence type="predicted"/>
<dbReference type="InterPro" id="IPR000357">
    <property type="entry name" value="HEAT"/>
</dbReference>
<dbReference type="Pfam" id="PF02985">
    <property type="entry name" value="HEAT"/>
    <property type="match status" value="1"/>
</dbReference>
<dbReference type="GO" id="GO:0005737">
    <property type="term" value="C:cytoplasm"/>
    <property type="evidence" value="ECO:0007669"/>
    <property type="project" value="TreeGrafter"/>
</dbReference>
<dbReference type="EMBL" id="KN726179">
    <property type="protein sequence ID" value="KIH69321.1"/>
    <property type="molecule type" value="Genomic_DNA"/>
</dbReference>
<dbReference type="PANTHER" id="PTHR10648">
    <property type="entry name" value="SERINE/THREONINE-PROTEIN PHOSPHATASE PP2A 65 KDA REGULATORY SUBUNIT"/>
    <property type="match status" value="1"/>
</dbReference>
<protein>
    <submittedName>
        <fullName evidence="2">Uncharacterized protein</fullName>
    </submittedName>
</protein>
<dbReference type="InterPro" id="IPR016024">
    <property type="entry name" value="ARM-type_fold"/>
</dbReference>
<keyword evidence="1" id="KW-0677">Repeat</keyword>
<dbReference type="InterPro" id="IPR011989">
    <property type="entry name" value="ARM-like"/>
</dbReference>
<evidence type="ECO:0000313" key="2">
    <source>
        <dbReference type="EMBL" id="KIH69321.1"/>
    </source>
</evidence>
<evidence type="ECO:0000256" key="1">
    <source>
        <dbReference type="ARBA" id="ARBA00022737"/>
    </source>
</evidence>
<dbReference type="SUPFAM" id="SSF48371">
    <property type="entry name" value="ARM repeat"/>
    <property type="match status" value="1"/>
</dbReference>